<accession>A0ABV7A721</accession>
<keyword evidence="1" id="KW-0812">Transmembrane</keyword>
<name>A0ABV7A721_9BACI</name>
<evidence type="ECO:0000313" key="2">
    <source>
        <dbReference type="EMBL" id="MFC2948879.1"/>
    </source>
</evidence>
<organism evidence="2 3">
    <name type="scientific">Virgibacillus sediminis</name>
    <dbReference type="NCBI Taxonomy" id="202260"/>
    <lineage>
        <taxon>Bacteria</taxon>
        <taxon>Bacillati</taxon>
        <taxon>Bacillota</taxon>
        <taxon>Bacilli</taxon>
        <taxon>Bacillales</taxon>
        <taxon>Bacillaceae</taxon>
        <taxon>Virgibacillus</taxon>
    </lineage>
</organism>
<dbReference type="Proteomes" id="UP001595387">
    <property type="component" value="Unassembled WGS sequence"/>
</dbReference>
<dbReference type="EMBL" id="JBHRRZ010000017">
    <property type="protein sequence ID" value="MFC2948879.1"/>
    <property type="molecule type" value="Genomic_DNA"/>
</dbReference>
<evidence type="ECO:0000256" key="1">
    <source>
        <dbReference type="SAM" id="Phobius"/>
    </source>
</evidence>
<keyword evidence="1" id="KW-1133">Transmembrane helix</keyword>
<gene>
    <name evidence="2" type="ORF">ACFODW_11090</name>
</gene>
<proteinExistence type="predicted"/>
<keyword evidence="1" id="KW-0472">Membrane</keyword>
<sequence>MAKVPQAKRIGVCCMKSGKKLFFLAIITVFILTSPDLLDVLLRDPDLGGID</sequence>
<dbReference type="RefSeq" id="WP_390306364.1">
    <property type="nucleotide sequence ID" value="NZ_JBHRRZ010000017.1"/>
</dbReference>
<comment type="caution">
    <text evidence="2">The sequence shown here is derived from an EMBL/GenBank/DDBJ whole genome shotgun (WGS) entry which is preliminary data.</text>
</comment>
<reference evidence="3" key="1">
    <citation type="journal article" date="2019" name="Int. J. Syst. Evol. Microbiol.">
        <title>The Global Catalogue of Microorganisms (GCM) 10K type strain sequencing project: providing services to taxonomists for standard genome sequencing and annotation.</title>
        <authorList>
            <consortium name="The Broad Institute Genomics Platform"/>
            <consortium name="The Broad Institute Genome Sequencing Center for Infectious Disease"/>
            <person name="Wu L."/>
            <person name="Ma J."/>
        </authorList>
    </citation>
    <scope>NUCLEOTIDE SEQUENCE [LARGE SCALE GENOMIC DNA]</scope>
    <source>
        <strain evidence="3">KCTC 13193</strain>
    </source>
</reference>
<keyword evidence="3" id="KW-1185">Reference proteome</keyword>
<feature type="transmembrane region" description="Helical" evidence="1">
    <location>
        <begin position="21"/>
        <end position="38"/>
    </location>
</feature>
<evidence type="ECO:0000313" key="3">
    <source>
        <dbReference type="Proteomes" id="UP001595387"/>
    </source>
</evidence>
<protein>
    <submittedName>
        <fullName evidence="2">Uncharacterized protein</fullName>
    </submittedName>
</protein>